<evidence type="ECO:0000256" key="6">
    <source>
        <dbReference type="SAM" id="MobiDB-lite"/>
    </source>
</evidence>
<feature type="transmembrane region" description="Helical" evidence="7">
    <location>
        <begin position="30"/>
        <end position="47"/>
    </location>
</feature>
<dbReference type="GO" id="GO:0016020">
    <property type="term" value="C:membrane"/>
    <property type="evidence" value="ECO:0007669"/>
    <property type="project" value="UniProtKB-SubCell"/>
</dbReference>
<evidence type="ECO:0000256" key="5">
    <source>
        <dbReference type="ARBA" id="ARBA00023136"/>
    </source>
</evidence>
<feature type="transmembrane region" description="Helical" evidence="7">
    <location>
        <begin position="241"/>
        <end position="267"/>
    </location>
</feature>
<dbReference type="Pfam" id="PF01594">
    <property type="entry name" value="AI-2E_transport"/>
    <property type="match status" value="1"/>
</dbReference>
<feature type="transmembrane region" description="Helical" evidence="7">
    <location>
        <begin position="205"/>
        <end position="235"/>
    </location>
</feature>
<dbReference type="InterPro" id="IPR002549">
    <property type="entry name" value="AI-2E-like"/>
</dbReference>
<dbReference type="RefSeq" id="WP_136386141.1">
    <property type="nucleotide sequence ID" value="NZ_SSOD01000015.1"/>
</dbReference>
<dbReference type="AlphaFoldDB" id="A0A4S4AH77"/>
<organism evidence="8 9">
    <name type="scientific">Pseudothauera rhizosphaerae</name>
    <dbReference type="NCBI Taxonomy" id="2565932"/>
    <lineage>
        <taxon>Bacteria</taxon>
        <taxon>Pseudomonadati</taxon>
        <taxon>Pseudomonadota</taxon>
        <taxon>Betaproteobacteria</taxon>
        <taxon>Rhodocyclales</taxon>
        <taxon>Zoogloeaceae</taxon>
        <taxon>Pseudothauera</taxon>
    </lineage>
</organism>
<dbReference type="PANTHER" id="PTHR21716">
    <property type="entry name" value="TRANSMEMBRANE PROTEIN"/>
    <property type="match status" value="1"/>
</dbReference>
<keyword evidence="5 7" id="KW-0472">Membrane</keyword>
<evidence type="ECO:0000313" key="9">
    <source>
        <dbReference type="Proteomes" id="UP000307956"/>
    </source>
</evidence>
<feature type="transmembrane region" description="Helical" evidence="7">
    <location>
        <begin position="59"/>
        <end position="85"/>
    </location>
</feature>
<comment type="similarity">
    <text evidence="2">Belongs to the autoinducer-2 exporter (AI-2E) (TC 2.A.86) family.</text>
</comment>
<reference evidence="8 9" key="1">
    <citation type="submission" date="2019-04" db="EMBL/GenBank/DDBJ databases">
        <title>Azoarcus rhizosphaerae sp. nov. isolated from rhizosphere of Ficus religiosa.</title>
        <authorList>
            <person name="Lin S.-Y."/>
            <person name="Hameed A."/>
            <person name="Hsu Y.-H."/>
            <person name="Young C.-C."/>
        </authorList>
    </citation>
    <scope>NUCLEOTIDE SEQUENCE [LARGE SCALE GENOMIC DNA]</scope>
    <source>
        <strain evidence="8 9">CC-YHH848</strain>
    </source>
</reference>
<evidence type="ECO:0000256" key="7">
    <source>
        <dbReference type="SAM" id="Phobius"/>
    </source>
</evidence>
<feature type="transmembrane region" description="Helical" evidence="7">
    <location>
        <begin position="311"/>
        <end position="341"/>
    </location>
</feature>
<dbReference type="PANTHER" id="PTHR21716:SF61">
    <property type="entry name" value="BLR8064 PROTEIN"/>
    <property type="match status" value="1"/>
</dbReference>
<evidence type="ECO:0000256" key="3">
    <source>
        <dbReference type="ARBA" id="ARBA00022692"/>
    </source>
</evidence>
<feature type="compositionally biased region" description="Low complexity" evidence="6">
    <location>
        <begin position="359"/>
        <end position="370"/>
    </location>
</feature>
<evidence type="ECO:0000313" key="8">
    <source>
        <dbReference type="EMBL" id="THF58627.1"/>
    </source>
</evidence>
<dbReference type="EMBL" id="SSOD01000015">
    <property type="protein sequence ID" value="THF58627.1"/>
    <property type="molecule type" value="Genomic_DNA"/>
</dbReference>
<dbReference type="Proteomes" id="UP000307956">
    <property type="component" value="Unassembled WGS sequence"/>
</dbReference>
<comment type="subcellular location">
    <subcellularLocation>
        <location evidence="1">Membrane</location>
        <topology evidence="1">Multi-pass membrane protein</topology>
    </subcellularLocation>
</comment>
<feature type="transmembrane region" description="Helical" evidence="7">
    <location>
        <begin position="159"/>
        <end position="177"/>
    </location>
</feature>
<evidence type="ECO:0000256" key="2">
    <source>
        <dbReference type="ARBA" id="ARBA00009773"/>
    </source>
</evidence>
<feature type="transmembrane region" description="Helical" evidence="7">
    <location>
        <begin position="274"/>
        <end position="291"/>
    </location>
</feature>
<dbReference type="OrthoDB" id="5298283at2"/>
<gene>
    <name evidence="8" type="ORF">E6O51_16695</name>
</gene>
<sequence length="385" mass="40658">MQPVLQAPFVVRALLLLILVAGAYFLRGFLVPVLAALVIGFASWPLYRRGVESCRGNTILAASVAIVVVICALIVPLTVALHYALKEAGNFIAWLLEANRTGAPVPAWISSLPVVGERLAGYWSEHLGEPQALGHWVQVFSGEHLGNIYRTLLTVTGDLFRLALTTLFMLITLFFVYKDGERIAAQIDVVGERILPLRWQRFSRVVPATVSATVTGMGLIALGEGVVLGVAYWIAGVPSPVLLGVATGFMALIPGGAPLSFTLVSLYLVGSGNLVAGLGLFAWGTVELFIVDKTLRPRLVGGPVKLPFLPTFFGLVGGVQTMGLVGLFVGPVLMALLVAIWREWLHGMESPAGAVPEALPQAAPAAGEAPPSYPVAAPGTKAASD</sequence>
<accession>A0A4S4AH77</accession>
<evidence type="ECO:0000256" key="1">
    <source>
        <dbReference type="ARBA" id="ARBA00004141"/>
    </source>
</evidence>
<keyword evidence="4 7" id="KW-1133">Transmembrane helix</keyword>
<protein>
    <submittedName>
        <fullName evidence="8">AI-2E family transporter</fullName>
    </submittedName>
</protein>
<feature type="region of interest" description="Disordered" evidence="6">
    <location>
        <begin position="359"/>
        <end position="385"/>
    </location>
</feature>
<name>A0A4S4AH77_9RHOO</name>
<proteinExistence type="inferred from homology"/>
<keyword evidence="3 7" id="KW-0812">Transmembrane</keyword>
<keyword evidence="9" id="KW-1185">Reference proteome</keyword>
<evidence type="ECO:0000256" key="4">
    <source>
        <dbReference type="ARBA" id="ARBA00022989"/>
    </source>
</evidence>
<comment type="caution">
    <text evidence="8">The sequence shown here is derived from an EMBL/GenBank/DDBJ whole genome shotgun (WGS) entry which is preliminary data.</text>
</comment>
<feature type="transmembrane region" description="Helical" evidence="7">
    <location>
        <begin position="7"/>
        <end position="24"/>
    </location>
</feature>